<evidence type="ECO:0000313" key="1">
    <source>
        <dbReference type="EMBL" id="KZL17645.1"/>
    </source>
</evidence>
<evidence type="ECO:0000313" key="2">
    <source>
        <dbReference type="Proteomes" id="UP000076577"/>
    </source>
</evidence>
<organism evidence="1 2">
    <name type="scientific">Pseudovibrio axinellae</name>
    <dbReference type="NCBI Taxonomy" id="989403"/>
    <lineage>
        <taxon>Bacteria</taxon>
        <taxon>Pseudomonadati</taxon>
        <taxon>Pseudomonadota</taxon>
        <taxon>Alphaproteobacteria</taxon>
        <taxon>Hyphomicrobiales</taxon>
        <taxon>Stappiaceae</taxon>
        <taxon>Pseudovibrio</taxon>
    </lineage>
</organism>
<gene>
    <name evidence="1" type="ORF">PsAD2_02981</name>
</gene>
<name>A0A165XF17_9HYPH</name>
<sequence>MYLKLVSEDLDLQKKDPLPIEDRFMQLVEWAEDEGIEVLLFSFIKSRFDKIDLEDLSAREKEITYEHNRRAVVMTRYNRCHGTI</sequence>
<dbReference type="RefSeq" id="WP_068007397.1">
    <property type="nucleotide sequence ID" value="NZ_FOFM01000010.1"/>
</dbReference>
<keyword evidence="2" id="KW-1185">Reference proteome</keyword>
<dbReference type="EMBL" id="LMCB01000030">
    <property type="protein sequence ID" value="KZL17645.1"/>
    <property type="molecule type" value="Genomic_DNA"/>
</dbReference>
<dbReference type="STRING" id="989403.SAMN05421798_110101"/>
<dbReference type="PATRIC" id="fig|989403.3.peg.3195"/>
<comment type="caution">
    <text evidence="1">The sequence shown here is derived from an EMBL/GenBank/DDBJ whole genome shotgun (WGS) entry which is preliminary data.</text>
</comment>
<proteinExistence type="predicted"/>
<dbReference type="Proteomes" id="UP000076577">
    <property type="component" value="Unassembled WGS sequence"/>
</dbReference>
<protein>
    <submittedName>
        <fullName evidence="1">Uncharacterized protein</fullName>
    </submittedName>
</protein>
<accession>A0A165XF17</accession>
<dbReference type="AlphaFoldDB" id="A0A165XF17"/>
<reference evidence="1 2" key="1">
    <citation type="journal article" date="2016" name="Front. Microbiol.">
        <title>Comparative Genomic Analysis Reveals a Diverse Repertoire of Genes Involved in Prokaryote-Eukaryote Interactions within the Pseudovibrio Genus.</title>
        <authorList>
            <person name="Romano S."/>
            <person name="Fernandez-Guerra A."/>
            <person name="Reen F.J."/>
            <person name="Glockner F.O."/>
            <person name="Crowley S.P."/>
            <person name="O'Sullivan O."/>
            <person name="Cotter P.D."/>
            <person name="Adams C."/>
            <person name="Dobson A.D."/>
            <person name="O'Gara F."/>
        </authorList>
    </citation>
    <scope>NUCLEOTIDE SEQUENCE [LARGE SCALE GENOMIC DNA]</scope>
    <source>
        <strain evidence="1 2">Ad2</strain>
    </source>
</reference>